<gene>
    <name evidence="1" type="primary">yqjF</name>
    <name evidence="1" type="ORF">GCM10008955_32360</name>
</gene>
<name>A0ABQ2F0D9_9DEIO</name>
<reference evidence="2" key="1">
    <citation type="journal article" date="2019" name="Int. J. Syst. Evol. Microbiol.">
        <title>The Global Catalogue of Microorganisms (GCM) 10K type strain sequencing project: providing services to taxonomists for standard genome sequencing and annotation.</title>
        <authorList>
            <consortium name="The Broad Institute Genomics Platform"/>
            <consortium name="The Broad Institute Genome Sequencing Center for Infectious Disease"/>
            <person name="Wu L."/>
            <person name="Ma J."/>
        </authorList>
    </citation>
    <scope>NUCLEOTIDE SEQUENCE [LARGE SCALE GENOMIC DNA]</scope>
    <source>
        <strain evidence="2">JCM 30331</strain>
    </source>
</reference>
<dbReference type="PANTHER" id="PTHR39186:SF1">
    <property type="entry name" value="DUF2071 DOMAIN-CONTAINING PROTEIN"/>
    <property type="match status" value="1"/>
</dbReference>
<dbReference type="Pfam" id="PF09844">
    <property type="entry name" value="DUF2071"/>
    <property type="match status" value="1"/>
</dbReference>
<organism evidence="1 2">
    <name type="scientific">Deinococcus malanensis</name>
    <dbReference type="NCBI Taxonomy" id="1706855"/>
    <lineage>
        <taxon>Bacteria</taxon>
        <taxon>Thermotogati</taxon>
        <taxon>Deinococcota</taxon>
        <taxon>Deinococci</taxon>
        <taxon>Deinococcales</taxon>
        <taxon>Deinococcaceae</taxon>
        <taxon>Deinococcus</taxon>
    </lineage>
</organism>
<accession>A0ABQ2F0D9</accession>
<comment type="caution">
    <text evidence="1">The sequence shown here is derived from an EMBL/GenBank/DDBJ whole genome shotgun (WGS) entry which is preliminary data.</text>
</comment>
<proteinExistence type="predicted"/>
<dbReference type="InterPro" id="IPR018644">
    <property type="entry name" value="DUF2071"/>
</dbReference>
<keyword evidence="2" id="KW-1185">Reference proteome</keyword>
<dbReference type="InterPro" id="IPR023375">
    <property type="entry name" value="ADC_dom_sf"/>
</dbReference>
<evidence type="ECO:0008006" key="3">
    <source>
        <dbReference type="Google" id="ProtNLM"/>
    </source>
</evidence>
<dbReference type="PANTHER" id="PTHR39186">
    <property type="entry name" value="DUF2071 FAMILY PROTEIN"/>
    <property type="match status" value="1"/>
</dbReference>
<dbReference type="SUPFAM" id="SSF160104">
    <property type="entry name" value="Acetoacetate decarboxylase-like"/>
    <property type="match status" value="1"/>
</dbReference>
<sequence length="229" mass="25937">MQMDWQDLVFLHWPVPALVLAPHLPASVELDLWDGQAWLSIVAFQVTNFRPRGAPLGLKFGQVNLRTYVQAGGIPAIWTFSLDAGQALAVLGARVGYQLPYHQADVSLQSETDWLEFRSVRSSNRTLSCKLQYRPVGPARPAQAGTLEHWLTERRALFTVGWGQRLWRADVEHEPWPLQQAQVRQLRTSLPDQVGAVLPGSPLAHYSQFVHVRGWLPQDVREVRARQPE</sequence>
<evidence type="ECO:0000313" key="1">
    <source>
        <dbReference type="EMBL" id="GGK35918.1"/>
    </source>
</evidence>
<evidence type="ECO:0000313" key="2">
    <source>
        <dbReference type="Proteomes" id="UP000647587"/>
    </source>
</evidence>
<dbReference type="EMBL" id="BMPP01000015">
    <property type="protein sequence ID" value="GGK35918.1"/>
    <property type="molecule type" value="Genomic_DNA"/>
</dbReference>
<dbReference type="Proteomes" id="UP000647587">
    <property type="component" value="Unassembled WGS sequence"/>
</dbReference>
<protein>
    <recommendedName>
        <fullName evidence="3">DUF2071 domain-containing protein</fullName>
    </recommendedName>
</protein>